<reference evidence="5" key="1">
    <citation type="submission" date="2022-07" db="EMBL/GenBank/DDBJ databases">
        <title>Draft genome sequence of Zalerion maritima ATCC 34329, a (micro)plastics degrading marine fungus.</title>
        <authorList>
            <person name="Paco A."/>
            <person name="Goncalves M.F.M."/>
            <person name="Rocha-Santos T.A.P."/>
            <person name="Alves A."/>
        </authorList>
    </citation>
    <scope>NUCLEOTIDE SEQUENCE</scope>
    <source>
        <strain evidence="5">ATCC 34329</strain>
    </source>
</reference>
<dbReference type="Gene3D" id="4.10.240.10">
    <property type="entry name" value="Zn(2)-C6 fungal-type DNA-binding domain"/>
    <property type="match status" value="1"/>
</dbReference>
<dbReference type="InterPro" id="IPR036864">
    <property type="entry name" value="Zn2-C6_fun-type_DNA-bd_sf"/>
</dbReference>
<keyword evidence="6" id="KW-1185">Reference proteome</keyword>
<feature type="compositionally biased region" description="Polar residues" evidence="3">
    <location>
        <begin position="798"/>
        <end position="810"/>
    </location>
</feature>
<dbReference type="PANTHER" id="PTHR37534:SF40">
    <property type="entry name" value="ZN(2)-C6 FUNGAL-TYPE DOMAIN-CONTAINING PROTEIN"/>
    <property type="match status" value="1"/>
</dbReference>
<organism evidence="5 6">
    <name type="scientific">Zalerion maritima</name>
    <dbReference type="NCBI Taxonomy" id="339359"/>
    <lineage>
        <taxon>Eukaryota</taxon>
        <taxon>Fungi</taxon>
        <taxon>Dikarya</taxon>
        <taxon>Ascomycota</taxon>
        <taxon>Pezizomycotina</taxon>
        <taxon>Sordariomycetes</taxon>
        <taxon>Lulworthiomycetidae</taxon>
        <taxon>Lulworthiales</taxon>
        <taxon>Lulworthiaceae</taxon>
        <taxon>Zalerion</taxon>
    </lineage>
</organism>
<dbReference type="CDD" id="cd12148">
    <property type="entry name" value="fungal_TF_MHR"/>
    <property type="match status" value="1"/>
</dbReference>
<feature type="region of interest" description="Disordered" evidence="3">
    <location>
        <begin position="22"/>
        <end position="88"/>
    </location>
</feature>
<feature type="compositionally biased region" description="Polar residues" evidence="3">
    <location>
        <begin position="72"/>
        <end position="87"/>
    </location>
</feature>
<feature type="region of interest" description="Disordered" evidence="3">
    <location>
        <begin position="183"/>
        <end position="203"/>
    </location>
</feature>
<gene>
    <name evidence="5" type="ORF">MKZ38_008015</name>
</gene>
<feature type="compositionally biased region" description="Polar residues" evidence="3">
    <location>
        <begin position="297"/>
        <end position="316"/>
    </location>
</feature>
<accession>A0AAD5RUH6</accession>
<protein>
    <recommendedName>
        <fullName evidence="4">Zn(2)-C6 fungal-type domain-containing protein</fullName>
    </recommendedName>
</protein>
<dbReference type="InterPro" id="IPR021858">
    <property type="entry name" value="Fun_TF"/>
</dbReference>
<dbReference type="PROSITE" id="PS50048">
    <property type="entry name" value="ZN2_CY6_FUNGAL_2"/>
    <property type="match status" value="1"/>
</dbReference>
<evidence type="ECO:0000259" key="4">
    <source>
        <dbReference type="PROSITE" id="PS50048"/>
    </source>
</evidence>
<dbReference type="SUPFAM" id="SSF57701">
    <property type="entry name" value="Zn2/Cys6 DNA-binding domain"/>
    <property type="match status" value="1"/>
</dbReference>
<dbReference type="GO" id="GO:0045944">
    <property type="term" value="P:positive regulation of transcription by RNA polymerase II"/>
    <property type="evidence" value="ECO:0007669"/>
    <property type="project" value="TreeGrafter"/>
</dbReference>
<dbReference type="Pfam" id="PF11951">
    <property type="entry name" value="Fungal_trans_2"/>
    <property type="match status" value="1"/>
</dbReference>
<name>A0AAD5RUH6_9PEZI</name>
<feature type="region of interest" description="Disordered" evidence="3">
    <location>
        <begin position="289"/>
        <end position="358"/>
    </location>
</feature>
<feature type="compositionally biased region" description="Basic and acidic residues" evidence="3">
    <location>
        <begin position="820"/>
        <end position="832"/>
    </location>
</feature>
<dbReference type="PANTHER" id="PTHR37534">
    <property type="entry name" value="TRANSCRIPTIONAL ACTIVATOR PROTEIN UGA3"/>
    <property type="match status" value="1"/>
</dbReference>
<dbReference type="SMART" id="SM00066">
    <property type="entry name" value="GAL4"/>
    <property type="match status" value="1"/>
</dbReference>
<evidence type="ECO:0000313" key="6">
    <source>
        <dbReference type="Proteomes" id="UP001201980"/>
    </source>
</evidence>
<feature type="domain" description="Zn(2)-C6 fungal-type" evidence="4">
    <location>
        <begin position="96"/>
        <end position="126"/>
    </location>
</feature>
<evidence type="ECO:0000256" key="3">
    <source>
        <dbReference type="SAM" id="MobiDB-lite"/>
    </source>
</evidence>
<evidence type="ECO:0000256" key="1">
    <source>
        <dbReference type="ARBA" id="ARBA00004123"/>
    </source>
</evidence>
<proteinExistence type="predicted"/>
<dbReference type="GO" id="GO:0005634">
    <property type="term" value="C:nucleus"/>
    <property type="evidence" value="ECO:0007669"/>
    <property type="project" value="UniProtKB-SubCell"/>
</dbReference>
<comment type="caution">
    <text evidence="5">The sequence shown here is derived from an EMBL/GenBank/DDBJ whole genome shotgun (WGS) entry which is preliminary data.</text>
</comment>
<dbReference type="Proteomes" id="UP001201980">
    <property type="component" value="Unassembled WGS sequence"/>
</dbReference>
<dbReference type="CDD" id="cd00067">
    <property type="entry name" value="GAL4"/>
    <property type="match status" value="1"/>
</dbReference>
<comment type="subcellular location">
    <subcellularLocation>
        <location evidence="1">Nucleus</location>
    </subcellularLocation>
</comment>
<dbReference type="Pfam" id="PF00172">
    <property type="entry name" value="Zn_clus"/>
    <property type="match status" value="1"/>
</dbReference>
<dbReference type="GO" id="GO:0008270">
    <property type="term" value="F:zinc ion binding"/>
    <property type="evidence" value="ECO:0007669"/>
    <property type="project" value="InterPro"/>
</dbReference>
<dbReference type="AlphaFoldDB" id="A0AAD5RUH6"/>
<evidence type="ECO:0000256" key="2">
    <source>
        <dbReference type="ARBA" id="ARBA00023242"/>
    </source>
</evidence>
<feature type="region of interest" description="Disordered" evidence="3">
    <location>
        <begin position="776"/>
        <end position="839"/>
    </location>
</feature>
<dbReference type="GO" id="GO:0000981">
    <property type="term" value="F:DNA-binding transcription factor activity, RNA polymerase II-specific"/>
    <property type="evidence" value="ECO:0007669"/>
    <property type="project" value="InterPro"/>
</dbReference>
<dbReference type="InterPro" id="IPR001138">
    <property type="entry name" value="Zn2Cys6_DnaBD"/>
</dbReference>
<dbReference type="PROSITE" id="PS00463">
    <property type="entry name" value="ZN2_CY6_FUNGAL_1"/>
    <property type="match status" value="1"/>
</dbReference>
<dbReference type="GO" id="GO:0000976">
    <property type="term" value="F:transcription cis-regulatory region binding"/>
    <property type="evidence" value="ECO:0007669"/>
    <property type="project" value="TreeGrafter"/>
</dbReference>
<dbReference type="EMBL" id="JAKWBI020000053">
    <property type="protein sequence ID" value="KAJ2904484.1"/>
    <property type="molecule type" value="Genomic_DNA"/>
</dbReference>
<evidence type="ECO:0000313" key="5">
    <source>
        <dbReference type="EMBL" id="KAJ2904484.1"/>
    </source>
</evidence>
<keyword evidence="2" id="KW-0539">Nucleus</keyword>
<sequence length="923" mass="101260">MAAFETQPGGILVPGFGLGSVVPPSAAHYSGQPSPPYTIASNSTLGSDPFELRPTKKQRLSTSSSSRRASADQPQAQPHTANGTPAATKSKRVRTGCLTCRERHLKCDEATPDCINCRKSNRECKRGVRLNFIDVQIKSPPYIPLSDEWIVQFQDESRLIASEYQGGLMRYAGADQVLLAPPRPADERKKANSKNTRAQQQRIEKQDAVIAALMAAENSKPQQPQIAPGNSSYYTQPAQQLDDTFGTGNMHTRHNSEVSLVAPPSAHPAVYGLQLQDPFGTMKEDLQRGNCTYRDSPASTPGSMVTHTARPPSSIQGGLDSRQASPPDGVLTPPQDSSGGSGGSEEDGPGSESLTKPEEVQYMQVFVEEVGPWMDSMDRYNHFSNIIPYRAARSPMLMNAFLACGVRHLTLVNPEDEKLDATALVYYNTASTLLLRNLQNPDRDMVECATTACVLNVFEIMSERPTERMNHIAGARALIRECGWDAQSKGIGAACFWLNVGMEVLSCLAFNWKCSWEPDQWGVDMGFGNTDGELDSKKSGLGDFDEEGDDVGVAGAHGDEEIWVHRMFYIVAKIANFRASIPVFQEACPLDEQMRLQARYADWDKLHELCRKWNACCPKTMKPFGYVSKSGGKSKFPNVWLIKRPAVVGRLFYHTAQCILAQCNPLIVRDDPASVEKSTHHARQVCGIVAHTRDKGVASISIRSLAIASACLTEREEQTEVISILDRIHSETGWRLGKVHIELKKAWGWDKEGRKNFAAAAGMPAPNSTMLSSAMGTGSIAAPHSRTMSPAKLGSTVRVASSSGIKNHSQPRSRPSPSLRHQEQERERERQRQQAHAHQQHQIAAAQQFFSVTSRAMPLQIVAASVQSIAQPSPKVPVPITQLGSSDNPLVAADFSLPNHPYTGFYQPPTNRNGAYSTHRGYY</sequence>